<dbReference type="Pfam" id="PF00501">
    <property type="entry name" value="AMP-binding"/>
    <property type="match status" value="2"/>
</dbReference>
<gene>
    <name evidence="5" type="ORF">GCM10015535_38220</name>
</gene>
<protein>
    <recommendedName>
        <fullName evidence="4">Carrier domain-containing protein</fullName>
    </recommendedName>
</protein>
<dbReference type="Pfam" id="PF00668">
    <property type="entry name" value="Condensation"/>
    <property type="match status" value="1"/>
</dbReference>
<dbReference type="CDD" id="cd05930">
    <property type="entry name" value="A_NRPS"/>
    <property type="match status" value="2"/>
</dbReference>
<dbReference type="InterPro" id="IPR023213">
    <property type="entry name" value="CAT-like_dom_sf"/>
</dbReference>
<dbReference type="Gene3D" id="3.40.50.980">
    <property type="match status" value="4"/>
</dbReference>
<dbReference type="SUPFAM" id="SSF56801">
    <property type="entry name" value="Acetyl-CoA synthetase-like"/>
    <property type="match status" value="2"/>
</dbReference>
<dbReference type="InterPro" id="IPR009081">
    <property type="entry name" value="PP-bd_ACP"/>
</dbReference>
<dbReference type="PANTHER" id="PTHR45527">
    <property type="entry name" value="NONRIBOSOMAL PEPTIDE SYNTHETASE"/>
    <property type="match status" value="1"/>
</dbReference>
<proteinExistence type="predicted"/>
<dbReference type="InterPro" id="IPR001242">
    <property type="entry name" value="Condensation_dom"/>
</dbReference>
<accession>A0ABQ2W0F6</accession>
<organism evidence="5 6">
    <name type="scientific">Streptomyces gelaticus</name>
    <dbReference type="NCBI Taxonomy" id="285446"/>
    <lineage>
        <taxon>Bacteria</taxon>
        <taxon>Bacillati</taxon>
        <taxon>Actinomycetota</taxon>
        <taxon>Actinomycetes</taxon>
        <taxon>Kitasatosporales</taxon>
        <taxon>Streptomycetaceae</taxon>
        <taxon>Streptomyces</taxon>
    </lineage>
</organism>
<dbReference type="Gene3D" id="2.30.38.10">
    <property type="entry name" value="Luciferase, Domain 3"/>
    <property type="match status" value="2"/>
</dbReference>
<dbReference type="SUPFAM" id="SSF47336">
    <property type="entry name" value="ACP-like"/>
    <property type="match status" value="2"/>
</dbReference>
<dbReference type="PROSITE" id="PS00012">
    <property type="entry name" value="PHOSPHOPANTETHEINE"/>
    <property type="match status" value="2"/>
</dbReference>
<dbReference type="Gene3D" id="3.30.559.10">
    <property type="entry name" value="Chloramphenicol acetyltransferase-like domain"/>
    <property type="match status" value="1"/>
</dbReference>
<dbReference type="Proteomes" id="UP000660675">
    <property type="component" value="Unassembled WGS sequence"/>
</dbReference>
<dbReference type="Pfam" id="PF00550">
    <property type="entry name" value="PP-binding"/>
    <property type="match status" value="2"/>
</dbReference>
<dbReference type="EMBL" id="BMTF01000012">
    <property type="protein sequence ID" value="GGV87953.1"/>
    <property type="molecule type" value="Genomic_DNA"/>
</dbReference>
<reference evidence="6" key="1">
    <citation type="journal article" date="2019" name="Int. J. Syst. Evol. Microbiol.">
        <title>The Global Catalogue of Microorganisms (GCM) 10K type strain sequencing project: providing services to taxonomists for standard genome sequencing and annotation.</title>
        <authorList>
            <consortium name="The Broad Institute Genomics Platform"/>
            <consortium name="The Broad Institute Genome Sequencing Center for Infectious Disease"/>
            <person name="Wu L."/>
            <person name="Ma J."/>
        </authorList>
    </citation>
    <scope>NUCLEOTIDE SEQUENCE [LARGE SCALE GENOMIC DNA]</scope>
    <source>
        <strain evidence="6">JCM 4376</strain>
    </source>
</reference>
<evidence type="ECO:0000256" key="2">
    <source>
        <dbReference type="ARBA" id="ARBA00022450"/>
    </source>
</evidence>
<evidence type="ECO:0000313" key="6">
    <source>
        <dbReference type="Proteomes" id="UP000660675"/>
    </source>
</evidence>
<dbReference type="InterPro" id="IPR020845">
    <property type="entry name" value="AMP-binding_CS"/>
</dbReference>
<dbReference type="SMART" id="SM00823">
    <property type="entry name" value="PKS_PP"/>
    <property type="match status" value="2"/>
</dbReference>
<evidence type="ECO:0000313" key="5">
    <source>
        <dbReference type="EMBL" id="GGV87953.1"/>
    </source>
</evidence>
<dbReference type="InterPro" id="IPR010071">
    <property type="entry name" value="AA_adenyl_dom"/>
</dbReference>
<name>A0ABQ2W0F6_9ACTN</name>
<dbReference type="Gene3D" id="3.30.300.30">
    <property type="match status" value="2"/>
</dbReference>
<dbReference type="PROSITE" id="PS00455">
    <property type="entry name" value="AMP_BINDING"/>
    <property type="match status" value="2"/>
</dbReference>
<comment type="caution">
    <text evidence="5">The sequence shown here is derived from an EMBL/GenBank/DDBJ whole genome shotgun (WGS) entry which is preliminary data.</text>
</comment>
<dbReference type="InterPro" id="IPR020806">
    <property type="entry name" value="PKS_PP-bd"/>
</dbReference>
<dbReference type="PROSITE" id="PS50075">
    <property type="entry name" value="CARRIER"/>
    <property type="match status" value="2"/>
</dbReference>
<dbReference type="InterPro" id="IPR000873">
    <property type="entry name" value="AMP-dep_synth/lig_dom"/>
</dbReference>
<comment type="cofactor">
    <cofactor evidence="1">
        <name>pantetheine 4'-phosphate</name>
        <dbReference type="ChEBI" id="CHEBI:47942"/>
    </cofactor>
</comment>
<dbReference type="Gene3D" id="3.30.559.30">
    <property type="entry name" value="Nonribosomal peptide synthetase, condensation domain"/>
    <property type="match status" value="1"/>
</dbReference>
<feature type="domain" description="Carrier" evidence="4">
    <location>
        <begin position="1597"/>
        <end position="1678"/>
    </location>
</feature>
<dbReference type="PANTHER" id="PTHR45527:SF1">
    <property type="entry name" value="FATTY ACID SYNTHASE"/>
    <property type="match status" value="1"/>
</dbReference>
<dbReference type="NCBIfam" id="TIGR01733">
    <property type="entry name" value="AA-adenyl-dom"/>
    <property type="match status" value="2"/>
</dbReference>
<dbReference type="InterPro" id="IPR006162">
    <property type="entry name" value="Ppantetheine_attach_site"/>
</dbReference>
<feature type="domain" description="Carrier" evidence="4">
    <location>
        <begin position="534"/>
        <end position="611"/>
    </location>
</feature>
<dbReference type="InterPro" id="IPR025110">
    <property type="entry name" value="AMP-bd_C"/>
</dbReference>
<dbReference type="RefSeq" id="WP_229867077.1">
    <property type="nucleotide sequence ID" value="NZ_BMTF01000012.1"/>
</dbReference>
<dbReference type="InterPro" id="IPR045851">
    <property type="entry name" value="AMP-bd_C_sf"/>
</dbReference>
<evidence type="ECO:0000256" key="1">
    <source>
        <dbReference type="ARBA" id="ARBA00001957"/>
    </source>
</evidence>
<dbReference type="Pfam" id="PF13193">
    <property type="entry name" value="AMP-binding_C"/>
    <property type="match status" value="2"/>
</dbReference>
<evidence type="ECO:0000256" key="3">
    <source>
        <dbReference type="ARBA" id="ARBA00022553"/>
    </source>
</evidence>
<evidence type="ECO:0000259" key="4">
    <source>
        <dbReference type="PROSITE" id="PS50075"/>
    </source>
</evidence>
<dbReference type="Gene3D" id="1.10.1200.10">
    <property type="entry name" value="ACP-like"/>
    <property type="match status" value="2"/>
</dbReference>
<keyword evidence="3" id="KW-0597">Phosphoprotein</keyword>
<keyword evidence="2" id="KW-0596">Phosphopantetheine</keyword>
<sequence length="1699" mass="181278">MNDRTLSGSYTGATAARPVTAPLLPALFAAQSTRTPDAPAVIGADGSVVTYAELGARAALFATRLHALGVRPGDFVGVCLRRGPDLVAGLLGVWLAGGAYVPLDPNHPESRIALVLDDAQAPVALAERATADKLPAGTRLLLAEDVIDARHPGAVDEQPREAPGFVAEPDRPAYVLHTSGSTGRPKGVVVPHAGIANRVRWLAHRHRLGPADRVLLKTTVGFDAAGLELFSPLVSGAALVLAPDGAERDPATLLAAVADHGVTVLQGVPSVYRRLVDESGWERATALRLVFSAGEPLHADLCRRIAEHVPGVRIWNTYGPTEASVDITEHLWDPDRDTGAVPIGRPIGNMRVVVLDPAGRPVPVGVPGELHAGGIGLALGYLGRPDLTAERFVPDPHAEGQRLYRTGDKVRWRADGVLEYLGRLDQQVKVNGVRIEPGEIEAALAAHPWVRTAVAAAVPDTAGGGHRLAAWVQPRGEAPRPDELRAFLRRTLPDVLVPSVFVTVDEWPLTASGKIDRGALPDPAESRTEAAYVPVRNATERAVAEIWAQLTGIPAGEIGATHDFFQFGGSSLMLTRLSELLSAAGGTRVPLRALFTATTVETQAALIGHPVDPTGDEHLAETVLPVPRKPEGLPLSPGQQGMWLLDRLRPGSSEWNAPAFLTLPAEYSDATVAAALGALADRHEILRTRYVLHGTEPVQIADAPGTRPPRLRTALAATADELNALVQEEFARPFDLENGPVWRALTVRRGTEHLHVILSLHHIACDGWSSVVLERDLKALAEAAHTGTDARLPELPVQYADHAAHRRARLTDTYLSRELDHWKRVLDGVAPLDLPTDRPRPPVRDAHGAVHLFTVPAALTERVAALGRSCGATLQQTLLTAFSALVARLTGRWDVPVGIPVAGRERPETADVVGFFLNTLVLRCDADADDTFRDAVVRVRDTAREAFAHQELPFDRLVAELDESRDAARTPLYQVMFDLHEEGRTGTAASSGDLDAFRGAWQAARTDLTFVVQRQGDGSLLGMAEYATALFDPATVERFAACWTRLLETVADDPWVRLGTADILPAPLRAELVAHGPGPADAGDTITGASDGGVHTAIAEVARRSPQDPAVVCGDETWTYARLTHRAEFLGHRLRDLGAGPETTVAVLLGRTPDLLATILGIWHSGAAHVPLDPGAPDDRIAHVLADSRAGVLVTDTAGAARLAGVHRGAVLTLDTEPEAAVPAGAEPLPAGDGGRLAYLMYTSGSTGRPKGVAVEHRTLLPTLRAFQAHLDFGQGPDDAYLALAQPTFDISWTELVMPLVAGGRVVLAQDHELRDHRAQLALLDRHGVSHLQAAPAHWQMLIDAGFGRRPLVGKTGGEDCPPGLARDLSRRLRRFINEYGLTETTIASTRWDAHDTAQSTPIGRPYPHCTVRVLDENLTPVPYGVTGELCIGGAALARGYHGRPGPTAAAFVPDPYGEPGARLYRSGDMARMLPDGTLEFAGRADGQVKIRGRRVETGEVQGVLAEHPAVAQAVVVVHGTGPDAALIAYWVPADGTPVPGDSALLDHCARRLPDYMVPALLVPIAAVPLTRHNKVDTAALPVPDLTAALADEPYTAPEGPVEEIIAGIWAEVLHGPDAVAGHRIGSRQGFFRSGGNSVRAAQVIARIQEEFDVELPLRAVFERPTVARLAEAVEEAVTAEIETLTEAELALAHREYQP</sequence>
<dbReference type="InterPro" id="IPR036736">
    <property type="entry name" value="ACP-like_sf"/>
</dbReference>
<dbReference type="SUPFAM" id="SSF52777">
    <property type="entry name" value="CoA-dependent acyltransferases"/>
    <property type="match status" value="2"/>
</dbReference>
<keyword evidence="6" id="KW-1185">Reference proteome</keyword>
<dbReference type="CDD" id="cd19531">
    <property type="entry name" value="LCL_NRPS-like"/>
    <property type="match status" value="1"/>
</dbReference>